<evidence type="ECO:0000259" key="2">
    <source>
        <dbReference type="Pfam" id="PF13767"/>
    </source>
</evidence>
<evidence type="ECO:0000313" key="4">
    <source>
        <dbReference type="Proteomes" id="UP001597369"/>
    </source>
</evidence>
<keyword evidence="4" id="KW-1185">Reference proteome</keyword>
<protein>
    <submittedName>
        <fullName evidence="3">DUF4168 domain-containing protein</fullName>
    </submittedName>
</protein>
<proteinExistence type="predicted"/>
<feature type="chain" id="PRO_5045300578" evidence="1">
    <location>
        <begin position="29"/>
        <end position="167"/>
    </location>
</feature>
<evidence type="ECO:0000256" key="1">
    <source>
        <dbReference type="SAM" id="SignalP"/>
    </source>
</evidence>
<comment type="caution">
    <text evidence="3">The sequence shown here is derived from an EMBL/GenBank/DDBJ whole genome shotgun (WGS) entry which is preliminary data.</text>
</comment>
<dbReference type="RefSeq" id="WP_229960530.1">
    <property type="nucleotide sequence ID" value="NZ_JAJJWI010000008.1"/>
</dbReference>
<keyword evidence="1" id="KW-0732">Signal</keyword>
<sequence>MKILNKLKGAAVAAFIFGSVSFGSSAFAQTTPPAQQQQQQQVKTDFSEAELKQFAEANTRLMDIQKETEKKMLSVLEEENLSVEKFNEMAQAHQQQKLTEVEATPEQMAAFNKAAQRIMEMQPTMQQDVETAIKKDGMSLEQYEQIMLAYQQSPAVQEKVNKLMIQQ</sequence>
<evidence type="ECO:0000313" key="3">
    <source>
        <dbReference type="EMBL" id="MFD2066666.1"/>
    </source>
</evidence>
<gene>
    <name evidence="3" type="ORF">ACFSKU_07195</name>
</gene>
<accession>A0ABW4WWW0</accession>
<dbReference type="Pfam" id="PF13767">
    <property type="entry name" value="DUF4168"/>
    <property type="match status" value="2"/>
</dbReference>
<feature type="domain" description="DUF4168" evidence="2">
    <location>
        <begin position="100"/>
        <end position="160"/>
    </location>
</feature>
<organism evidence="3 4">
    <name type="scientific">Pontibacter silvestris</name>
    <dbReference type="NCBI Taxonomy" id="2305183"/>
    <lineage>
        <taxon>Bacteria</taxon>
        <taxon>Pseudomonadati</taxon>
        <taxon>Bacteroidota</taxon>
        <taxon>Cytophagia</taxon>
        <taxon>Cytophagales</taxon>
        <taxon>Hymenobacteraceae</taxon>
        <taxon>Pontibacter</taxon>
    </lineage>
</organism>
<dbReference type="Proteomes" id="UP001597369">
    <property type="component" value="Unassembled WGS sequence"/>
</dbReference>
<feature type="domain" description="DUF4168" evidence="2">
    <location>
        <begin position="34"/>
        <end position="95"/>
    </location>
</feature>
<reference evidence="4" key="1">
    <citation type="journal article" date="2019" name="Int. J. Syst. Evol. Microbiol.">
        <title>The Global Catalogue of Microorganisms (GCM) 10K type strain sequencing project: providing services to taxonomists for standard genome sequencing and annotation.</title>
        <authorList>
            <consortium name="The Broad Institute Genomics Platform"/>
            <consortium name="The Broad Institute Genome Sequencing Center for Infectious Disease"/>
            <person name="Wu L."/>
            <person name="Ma J."/>
        </authorList>
    </citation>
    <scope>NUCLEOTIDE SEQUENCE [LARGE SCALE GENOMIC DNA]</scope>
    <source>
        <strain evidence="4">JCM 16545</strain>
    </source>
</reference>
<dbReference type="InterPro" id="IPR025433">
    <property type="entry name" value="DUF4168"/>
</dbReference>
<name>A0ABW4WWW0_9BACT</name>
<feature type="signal peptide" evidence="1">
    <location>
        <begin position="1"/>
        <end position="28"/>
    </location>
</feature>
<dbReference type="EMBL" id="JBHUHV010000022">
    <property type="protein sequence ID" value="MFD2066666.1"/>
    <property type="molecule type" value="Genomic_DNA"/>
</dbReference>